<evidence type="ECO:0000259" key="3">
    <source>
        <dbReference type="PROSITE" id="PS50994"/>
    </source>
</evidence>
<proteinExistence type="predicted"/>
<dbReference type="Proteomes" id="UP000189701">
    <property type="component" value="Unplaced"/>
</dbReference>
<keyword evidence="4" id="KW-1185">Reference proteome</keyword>
<dbReference type="GO" id="GO:0003676">
    <property type="term" value="F:nucleic acid binding"/>
    <property type="evidence" value="ECO:0007669"/>
    <property type="project" value="InterPro"/>
</dbReference>
<accession>A0A1U7WNB5</accession>
<dbReference type="InterPro" id="IPR001584">
    <property type="entry name" value="Integrase_cat-core"/>
</dbReference>
<dbReference type="InterPro" id="IPR036397">
    <property type="entry name" value="RNaseH_sf"/>
</dbReference>
<feature type="region of interest" description="Disordered" evidence="2">
    <location>
        <begin position="386"/>
        <end position="413"/>
    </location>
</feature>
<organism evidence="4 5">
    <name type="scientific">Nicotiana sylvestris</name>
    <name type="common">Wood tobacco</name>
    <name type="synonym">South American tobacco</name>
    <dbReference type="NCBI Taxonomy" id="4096"/>
    <lineage>
        <taxon>Eukaryota</taxon>
        <taxon>Viridiplantae</taxon>
        <taxon>Streptophyta</taxon>
        <taxon>Embryophyta</taxon>
        <taxon>Tracheophyta</taxon>
        <taxon>Spermatophyta</taxon>
        <taxon>Magnoliopsida</taxon>
        <taxon>eudicotyledons</taxon>
        <taxon>Gunneridae</taxon>
        <taxon>Pentapetalae</taxon>
        <taxon>asterids</taxon>
        <taxon>lamiids</taxon>
        <taxon>Solanales</taxon>
        <taxon>Solanaceae</taxon>
        <taxon>Nicotianoideae</taxon>
        <taxon>Nicotianeae</taxon>
        <taxon>Nicotiana</taxon>
    </lineage>
</organism>
<evidence type="ECO:0000256" key="2">
    <source>
        <dbReference type="SAM" id="MobiDB-lite"/>
    </source>
</evidence>
<dbReference type="Pfam" id="PF24626">
    <property type="entry name" value="SH3_Tf2-1"/>
    <property type="match status" value="1"/>
</dbReference>
<dbReference type="RefSeq" id="XP_009778786.1">
    <property type="nucleotide sequence ID" value="XM_009780484.1"/>
</dbReference>
<name>A0A1U7WNB5_NICSY</name>
<evidence type="ECO:0000313" key="5">
    <source>
        <dbReference type="RefSeq" id="XP_009778786.1"/>
    </source>
</evidence>
<dbReference type="eggNOG" id="KOG0017">
    <property type="taxonomic scope" value="Eukaryota"/>
</dbReference>
<evidence type="ECO:0000256" key="1">
    <source>
        <dbReference type="SAM" id="Coils"/>
    </source>
</evidence>
<dbReference type="PROSITE" id="PS50994">
    <property type="entry name" value="INTEGRASE"/>
    <property type="match status" value="1"/>
</dbReference>
<dbReference type="AlphaFoldDB" id="A0A1U7WNB5"/>
<feature type="coiled-coil region" evidence="1">
    <location>
        <begin position="554"/>
        <end position="581"/>
    </location>
</feature>
<feature type="compositionally biased region" description="Low complexity" evidence="2">
    <location>
        <begin position="386"/>
        <end position="410"/>
    </location>
</feature>
<keyword evidence="1" id="KW-0175">Coiled coil</keyword>
<evidence type="ECO:0000313" key="4">
    <source>
        <dbReference type="Proteomes" id="UP000189701"/>
    </source>
</evidence>
<protein>
    <submittedName>
        <fullName evidence="5">Uncharacterized protein LOC104228082</fullName>
    </submittedName>
</protein>
<reference evidence="4" key="1">
    <citation type="journal article" date="2013" name="Genome Biol.">
        <title>Reference genomes and transcriptomes of Nicotiana sylvestris and Nicotiana tomentosiformis.</title>
        <authorList>
            <person name="Sierro N."/>
            <person name="Battey J.N."/>
            <person name="Ouadi S."/>
            <person name="Bovet L."/>
            <person name="Goepfert S."/>
            <person name="Bakaher N."/>
            <person name="Peitsch M.C."/>
            <person name="Ivanov N.V."/>
        </authorList>
    </citation>
    <scope>NUCLEOTIDE SEQUENCE [LARGE SCALE GENOMIC DNA]</scope>
</reference>
<feature type="compositionally biased region" description="Low complexity" evidence="2">
    <location>
        <begin position="643"/>
        <end position="657"/>
    </location>
</feature>
<dbReference type="FunFam" id="3.30.420.10:FF:000032">
    <property type="entry name" value="Retrovirus-related Pol polyprotein from transposon 297-like Protein"/>
    <property type="match status" value="1"/>
</dbReference>
<dbReference type="SUPFAM" id="SSF53098">
    <property type="entry name" value="Ribonuclease H-like"/>
    <property type="match status" value="1"/>
</dbReference>
<feature type="domain" description="Integrase catalytic" evidence="3">
    <location>
        <begin position="1"/>
        <end position="155"/>
    </location>
</feature>
<dbReference type="InterPro" id="IPR056924">
    <property type="entry name" value="SH3_Tf2-1"/>
</dbReference>
<dbReference type="GO" id="GO:0015074">
    <property type="term" value="P:DNA integration"/>
    <property type="evidence" value="ECO:0007669"/>
    <property type="project" value="InterPro"/>
</dbReference>
<gene>
    <name evidence="5" type="primary">LOC104228082</name>
</gene>
<sequence>IDISMDFVLGLPRTRYGRDSIFVVVDRFSKMAHFIPCLKTNDASHVAGLFVKEVVKFHGIPRTIVSDRDAKFLSHFWRVFWGKLGTKLLFSTSCHPQTDGQTEVVNRTLGNMLRAVLKGKLTSWEDHLPMIEFAYNRTIHSSTGMSPFEVVYGFNPFTPLDLLPLQTNDIANLDGRTKAEMMKKIHEQTRLAIEKKNEQTALRKNKGRKQVIFKPGDLVWVHFRKERFPSKRKSKLHPRGDGPFQVLERIGDNAYKLDLPGEFQVSATFNVADLSLFDVGSNSRMNSFQEGGNDSIKNKDIVKDNDRDDRGVPLILTFFLILILKVSPYDRNGGQSQPNRLDLILMVPHKSSHCTWYYEVEWSLPSSVDDQTTPSTVLAAIISHPSTPSALSPSPTLPLATATSSPPATSVQEENVPLPQSLVYGNMGKNYTAPQKTRKERGVLLSQFLPDAICCPGWWNLLTILIFWLQRKIGNDTSSLGKGLQRLIRDKEELTSKWDQLLTERDQTAARLSEREAKADEVVVLEARLQVQFEEARAIWDEVHSVVLAASDHEAASTERLNNLEAALNSKTEELATVGAKHAQLVEKYKNTIEHNRLFSSTIRRKTLKEAKAGVINFDAEIAKARELESTAKRGLSARPDAFDSSGFDSGSEFTGT</sequence>
<dbReference type="InterPro" id="IPR012337">
    <property type="entry name" value="RNaseH-like_sf"/>
</dbReference>
<feature type="non-terminal residue" evidence="5">
    <location>
        <position position="1"/>
    </location>
</feature>
<dbReference type="PANTHER" id="PTHR35046">
    <property type="entry name" value="ZINC KNUCKLE (CCHC-TYPE) FAMILY PROTEIN"/>
    <property type="match status" value="1"/>
</dbReference>
<dbReference type="PANTHER" id="PTHR35046:SF9">
    <property type="entry name" value="RNA-DIRECTED DNA POLYMERASE"/>
    <property type="match status" value="1"/>
</dbReference>
<dbReference type="Gene3D" id="3.30.420.10">
    <property type="entry name" value="Ribonuclease H-like superfamily/Ribonuclease H"/>
    <property type="match status" value="1"/>
</dbReference>
<reference evidence="5" key="2">
    <citation type="submission" date="2025-08" db="UniProtKB">
        <authorList>
            <consortium name="RefSeq"/>
        </authorList>
    </citation>
    <scope>IDENTIFICATION</scope>
    <source>
        <tissue evidence="5">Leaf</tissue>
    </source>
</reference>
<dbReference type="STRING" id="4096.A0A1U7WNB5"/>
<feature type="region of interest" description="Disordered" evidence="2">
    <location>
        <begin position="631"/>
        <end position="657"/>
    </location>
</feature>